<feature type="domain" description="Ribosomal RNA large subunit methyltransferase K/L-like methyltransferase" evidence="5">
    <location>
        <begin position="226"/>
        <end position="393"/>
    </location>
</feature>
<dbReference type="EnsemblProtists" id="EOD07883">
    <property type="protein sequence ID" value="EOD07883"/>
    <property type="gene ID" value="EMIHUDRAFT_120994"/>
</dbReference>
<dbReference type="Pfam" id="PF01170">
    <property type="entry name" value="UPF0020"/>
    <property type="match status" value="1"/>
</dbReference>
<dbReference type="PIRSF" id="PIRSF017259">
    <property type="entry name" value="tRNA_mtfrase_TRM11"/>
    <property type="match status" value="1"/>
</dbReference>
<dbReference type="eggNOG" id="KOG2671">
    <property type="taxonomic scope" value="Eukaryota"/>
</dbReference>
<evidence type="ECO:0000259" key="5">
    <source>
        <dbReference type="Pfam" id="PF01170"/>
    </source>
</evidence>
<dbReference type="PaxDb" id="2903-EOD07883"/>
<dbReference type="SUPFAM" id="SSF53335">
    <property type="entry name" value="S-adenosyl-L-methionine-dependent methyltransferases"/>
    <property type="match status" value="1"/>
</dbReference>
<protein>
    <submittedName>
        <fullName evidence="7">Uncharacterized protein</fullName>
    </submittedName>
</protein>
<feature type="domain" description="tRNA (guanine(10)-N(2))-methyltransferase TRMT11 N-terminal" evidence="6">
    <location>
        <begin position="49"/>
        <end position="213"/>
    </location>
</feature>
<keyword evidence="2" id="KW-0808">Transferase</keyword>
<reference evidence="8" key="1">
    <citation type="journal article" date="2013" name="Nature">
        <title>Pan genome of the phytoplankton Emiliania underpins its global distribution.</title>
        <authorList>
            <person name="Read B.A."/>
            <person name="Kegel J."/>
            <person name="Klute M.J."/>
            <person name="Kuo A."/>
            <person name="Lefebvre S.C."/>
            <person name="Maumus F."/>
            <person name="Mayer C."/>
            <person name="Miller J."/>
            <person name="Monier A."/>
            <person name="Salamov A."/>
            <person name="Young J."/>
            <person name="Aguilar M."/>
            <person name="Claverie J.M."/>
            <person name="Frickenhaus S."/>
            <person name="Gonzalez K."/>
            <person name="Herman E.K."/>
            <person name="Lin Y.C."/>
            <person name="Napier J."/>
            <person name="Ogata H."/>
            <person name="Sarno A.F."/>
            <person name="Shmutz J."/>
            <person name="Schroeder D."/>
            <person name="de Vargas C."/>
            <person name="Verret F."/>
            <person name="von Dassow P."/>
            <person name="Valentin K."/>
            <person name="Van de Peer Y."/>
            <person name="Wheeler G."/>
            <person name="Dacks J.B."/>
            <person name="Delwiche C.F."/>
            <person name="Dyhrman S.T."/>
            <person name="Glockner G."/>
            <person name="John U."/>
            <person name="Richards T."/>
            <person name="Worden A.Z."/>
            <person name="Zhang X."/>
            <person name="Grigoriev I.V."/>
            <person name="Allen A.E."/>
            <person name="Bidle K."/>
            <person name="Borodovsky M."/>
            <person name="Bowler C."/>
            <person name="Brownlee C."/>
            <person name="Cock J.M."/>
            <person name="Elias M."/>
            <person name="Gladyshev V.N."/>
            <person name="Groth M."/>
            <person name="Guda C."/>
            <person name="Hadaegh A."/>
            <person name="Iglesias-Rodriguez M.D."/>
            <person name="Jenkins J."/>
            <person name="Jones B.M."/>
            <person name="Lawson T."/>
            <person name="Leese F."/>
            <person name="Lindquist E."/>
            <person name="Lobanov A."/>
            <person name="Lomsadze A."/>
            <person name="Malik S.B."/>
            <person name="Marsh M.E."/>
            <person name="Mackinder L."/>
            <person name="Mock T."/>
            <person name="Mueller-Roeber B."/>
            <person name="Pagarete A."/>
            <person name="Parker M."/>
            <person name="Probert I."/>
            <person name="Quesneville H."/>
            <person name="Raines C."/>
            <person name="Rensing S.A."/>
            <person name="Riano-Pachon D.M."/>
            <person name="Richier S."/>
            <person name="Rokitta S."/>
            <person name="Shiraiwa Y."/>
            <person name="Soanes D.M."/>
            <person name="van der Giezen M."/>
            <person name="Wahlund T.M."/>
            <person name="Williams B."/>
            <person name="Wilson W."/>
            <person name="Wolfe G."/>
            <person name="Wurch L.L."/>
        </authorList>
    </citation>
    <scope>NUCLEOTIDE SEQUENCE</scope>
</reference>
<reference evidence="7" key="2">
    <citation type="submission" date="2024-10" db="UniProtKB">
        <authorList>
            <consortium name="EnsemblProtists"/>
        </authorList>
    </citation>
    <scope>IDENTIFICATION</scope>
</reference>
<evidence type="ECO:0000259" key="6">
    <source>
        <dbReference type="Pfam" id="PF25904"/>
    </source>
</evidence>
<dbReference type="KEGG" id="ehx:EMIHUDRAFT_120994"/>
<dbReference type="GO" id="GO:0043527">
    <property type="term" value="C:tRNA methyltransferase complex"/>
    <property type="evidence" value="ECO:0007669"/>
    <property type="project" value="UniProtKB-ARBA"/>
</dbReference>
<name>A0A0D3I9E8_EMIH1</name>
<evidence type="ECO:0000313" key="8">
    <source>
        <dbReference type="Proteomes" id="UP000013827"/>
    </source>
</evidence>
<dbReference type="InterPro" id="IPR059073">
    <property type="entry name" value="TRMT11_N"/>
</dbReference>
<dbReference type="GO" id="GO:0032259">
    <property type="term" value="P:methylation"/>
    <property type="evidence" value="ECO:0007669"/>
    <property type="project" value="UniProtKB-KW"/>
</dbReference>
<feature type="signal peptide" evidence="4">
    <location>
        <begin position="1"/>
        <end position="25"/>
    </location>
</feature>
<organism evidence="7 8">
    <name type="scientific">Emiliania huxleyi (strain CCMP1516)</name>
    <dbReference type="NCBI Taxonomy" id="280463"/>
    <lineage>
        <taxon>Eukaryota</taxon>
        <taxon>Haptista</taxon>
        <taxon>Haptophyta</taxon>
        <taxon>Prymnesiophyceae</taxon>
        <taxon>Isochrysidales</taxon>
        <taxon>Noelaerhabdaceae</taxon>
        <taxon>Emiliania</taxon>
    </lineage>
</organism>
<evidence type="ECO:0000313" key="7">
    <source>
        <dbReference type="EnsemblProtists" id="EOD07883"/>
    </source>
</evidence>
<dbReference type="GO" id="GO:0003676">
    <property type="term" value="F:nucleic acid binding"/>
    <property type="evidence" value="ECO:0007669"/>
    <property type="project" value="InterPro"/>
</dbReference>
<evidence type="ECO:0000256" key="4">
    <source>
        <dbReference type="SAM" id="SignalP"/>
    </source>
</evidence>
<dbReference type="Gene3D" id="3.40.50.150">
    <property type="entry name" value="Vaccinia Virus protein VP39"/>
    <property type="match status" value="1"/>
</dbReference>
<dbReference type="InterPro" id="IPR002052">
    <property type="entry name" value="DNA_methylase_N6_adenine_CS"/>
</dbReference>
<dbReference type="PANTHER" id="PTHR13370:SF3">
    <property type="entry name" value="TRNA (GUANINE(10)-N2)-METHYLTRANSFERASE HOMOLOG"/>
    <property type="match status" value="1"/>
</dbReference>
<dbReference type="RefSeq" id="XP_005760312.1">
    <property type="nucleotide sequence ID" value="XM_005760255.1"/>
</dbReference>
<proteinExistence type="predicted"/>
<dbReference type="GeneID" id="17254034"/>
<dbReference type="PANTHER" id="PTHR13370">
    <property type="entry name" value="RNA METHYLASE-RELATED"/>
    <property type="match status" value="1"/>
</dbReference>
<dbReference type="AlphaFoldDB" id="A0A0D3I9E8"/>
<dbReference type="HOGENOM" id="CLU_570419_0_0_1"/>
<keyword evidence="4" id="KW-0732">Signal</keyword>
<dbReference type="GO" id="GO:0005737">
    <property type="term" value="C:cytoplasm"/>
    <property type="evidence" value="ECO:0007669"/>
    <property type="project" value="TreeGrafter"/>
</dbReference>
<dbReference type="Proteomes" id="UP000013827">
    <property type="component" value="Unassembled WGS sequence"/>
</dbReference>
<dbReference type="PROSITE" id="PS00092">
    <property type="entry name" value="N6_MTASE"/>
    <property type="match status" value="1"/>
</dbReference>
<dbReference type="InterPro" id="IPR000241">
    <property type="entry name" value="RlmKL-like_Mtase"/>
</dbReference>
<sequence length="479" mass="50349">MTTLRTLLATPLVLVALLAATPSRAVRLSPGAPASAAARPRFLFLYRDTLPGHWRSEVRSVADMLGFGGDELAFEPSRRDSFEYVALPDAAAAAAVARRCVLVRGCFDVWAESEPADHEDGGGGEGSGQRAWERLAEAVCAAGAETHRRWVALMELLDELLAPLPGPISLRSPEQVVAMLEDYDDPTGRGERGEPAALAPPRRLYLGRRLSAGASRLLHDFRLSARGYLGRTTLPPELAFLMANEARARPGCALLDPFCGTCSTLLSAARFGATTFGVEVDARVLQREPIRANFAAAGLPPPARLLLADAAELLPRGGAAADGKGDDGDADGDHVAELPAGLGLRDFDAIVTDPPYGIMEGAGELYQPLPARCAMLLRLAAARLRVGGRLVFLLPVPAECAAPALPPSDCLVLESASRHAVSARMHRYLLTLRKAREASAADVGEARVLEAAAGEGGGAGGGTAADALPKPWEVSTLST</sequence>
<dbReference type="InterPro" id="IPR029063">
    <property type="entry name" value="SAM-dependent_MTases_sf"/>
</dbReference>
<feature type="region of interest" description="Disordered" evidence="3">
    <location>
        <begin position="456"/>
        <end position="479"/>
    </location>
</feature>
<evidence type="ECO:0000256" key="2">
    <source>
        <dbReference type="ARBA" id="ARBA00022679"/>
    </source>
</evidence>
<evidence type="ECO:0000256" key="1">
    <source>
        <dbReference type="ARBA" id="ARBA00022603"/>
    </source>
</evidence>
<dbReference type="OMA" id="ALMMANF"/>
<dbReference type="Pfam" id="PF25904">
    <property type="entry name" value="Tmrp11_N"/>
    <property type="match status" value="1"/>
</dbReference>
<keyword evidence="1" id="KW-0489">Methyltransferase</keyword>
<dbReference type="PRINTS" id="PR00507">
    <property type="entry name" value="N12N6MTFRASE"/>
</dbReference>
<evidence type="ECO:0000256" key="3">
    <source>
        <dbReference type="SAM" id="MobiDB-lite"/>
    </source>
</evidence>
<dbReference type="STRING" id="2903.R1BDU2"/>
<dbReference type="GO" id="GO:0008168">
    <property type="term" value="F:methyltransferase activity"/>
    <property type="evidence" value="ECO:0007669"/>
    <property type="project" value="UniProtKB-KW"/>
</dbReference>
<accession>A0A0D3I9E8</accession>
<keyword evidence="8" id="KW-1185">Reference proteome</keyword>
<feature type="chain" id="PRO_5044187863" evidence="4">
    <location>
        <begin position="26"/>
        <end position="479"/>
    </location>
</feature>